<dbReference type="AlphaFoldDB" id="A0A645BAD8"/>
<sequence>MCEANVYIEHCGKEELLLERVDKLIPHGDEIYLENIFGQRKTIAARIKELHLIDHRIVLERIDTYSK</sequence>
<dbReference type="Pfam" id="PF10133">
    <property type="entry name" value="CooT"/>
    <property type="match status" value="1"/>
</dbReference>
<gene>
    <name evidence="1" type="ORF">SDC9_105486</name>
</gene>
<evidence type="ECO:0008006" key="2">
    <source>
        <dbReference type="Google" id="ProtNLM"/>
    </source>
</evidence>
<organism evidence="1">
    <name type="scientific">bioreactor metagenome</name>
    <dbReference type="NCBI Taxonomy" id="1076179"/>
    <lineage>
        <taxon>unclassified sequences</taxon>
        <taxon>metagenomes</taxon>
        <taxon>ecological metagenomes</taxon>
    </lineage>
</organism>
<evidence type="ECO:0000313" key="1">
    <source>
        <dbReference type="EMBL" id="MPM58654.1"/>
    </source>
</evidence>
<dbReference type="InterPro" id="IPR019300">
    <property type="entry name" value="CooT"/>
</dbReference>
<protein>
    <recommendedName>
        <fullName evidence="2">RNA-binding protein</fullName>
    </recommendedName>
</protein>
<dbReference type="EMBL" id="VSSQ01016886">
    <property type="protein sequence ID" value="MPM58654.1"/>
    <property type="molecule type" value="Genomic_DNA"/>
</dbReference>
<accession>A0A645BAD8</accession>
<proteinExistence type="predicted"/>
<comment type="caution">
    <text evidence="1">The sequence shown here is derived from an EMBL/GenBank/DDBJ whole genome shotgun (WGS) entry which is preliminary data.</text>
</comment>
<name>A0A645BAD8_9ZZZZ</name>
<reference evidence="1" key="1">
    <citation type="submission" date="2019-08" db="EMBL/GenBank/DDBJ databases">
        <authorList>
            <person name="Kucharzyk K."/>
            <person name="Murdoch R.W."/>
            <person name="Higgins S."/>
            <person name="Loffler F."/>
        </authorList>
    </citation>
    <scope>NUCLEOTIDE SEQUENCE</scope>
</reference>